<reference evidence="2 3" key="1">
    <citation type="submission" date="2024-02" db="EMBL/GenBank/DDBJ databases">
        <title>Discinaceae phylogenomics.</title>
        <authorList>
            <person name="Dirks A.C."/>
            <person name="James T.Y."/>
        </authorList>
    </citation>
    <scope>NUCLEOTIDE SEQUENCE [LARGE SCALE GENOMIC DNA]</scope>
    <source>
        <strain evidence="2 3">ACD0624</strain>
    </source>
</reference>
<evidence type="ECO:0000256" key="1">
    <source>
        <dbReference type="SAM" id="MobiDB-lite"/>
    </source>
</evidence>
<name>A0ABR3G560_9PEZI</name>
<accession>A0ABR3G560</accession>
<keyword evidence="3" id="KW-1185">Reference proteome</keyword>
<proteinExistence type="predicted"/>
<dbReference type="Proteomes" id="UP001447188">
    <property type="component" value="Unassembled WGS sequence"/>
</dbReference>
<gene>
    <name evidence="2" type="ORF">Q9L58_010065</name>
</gene>
<evidence type="ECO:0000313" key="3">
    <source>
        <dbReference type="Proteomes" id="UP001447188"/>
    </source>
</evidence>
<feature type="region of interest" description="Disordered" evidence="1">
    <location>
        <begin position="231"/>
        <end position="294"/>
    </location>
</feature>
<feature type="compositionally biased region" description="Basic and acidic residues" evidence="1">
    <location>
        <begin position="272"/>
        <end position="285"/>
    </location>
</feature>
<protein>
    <submittedName>
        <fullName evidence="2">Uncharacterized protein</fullName>
    </submittedName>
</protein>
<organism evidence="2 3">
    <name type="scientific">Discina gigas</name>
    <dbReference type="NCBI Taxonomy" id="1032678"/>
    <lineage>
        <taxon>Eukaryota</taxon>
        <taxon>Fungi</taxon>
        <taxon>Dikarya</taxon>
        <taxon>Ascomycota</taxon>
        <taxon>Pezizomycotina</taxon>
        <taxon>Pezizomycetes</taxon>
        <taxon>Pezizales</taxon>
        <taxon>Discinaceae</taxon>
        <taxon>Discina</taxon>
    </lineage>
</organism>
<sequence>MAPKSIFLRTPLSLDSVKLGRLVLNTRDPQQDYQDPPATEPPKITVNQLQDFEQIRSSARASTFRSRLAGLLSQTFENRNDDLVDFSAAESSTYFLNNTKAWFTQACGVAETREWVEQAIEGGSNIYLVVGYHTLVNARFTQRADSTMTGLASGGVQASVGTPGMPVVDLTSSVGGGREVGKKYKRSFGSIGEQIYAVQYRKLKFKWFSSRSIESSFLEPNNRWKICSEVRGDEEEGEDDVVEVEISEDGADDEDDESESEDEEDQEDDGKEQEKTDEVDVRYVTEDGETEFVF</sequence>
<comment type="caution">
    <text evidence="2">The sequence shown here is derived from an EMBL/GenBank/DDBJ whole genome shotgun (WGS) entry which is preliminary data.</text>
</comment>
<evidence type="ECO:0000313" key="2">
    <source>
        <dbReference type="EMBL" id="KAL0631082.1"/>
    </source>
</evidence>
<feature type="compositionally biased region" description="Acidic residues" evidence="1">
    <location>
        <begin position="232"/>
        <end position="271"/>
    </location>
</feature>
<dbReference type="EMBL" id="JBBBZM010000304">
    <property type="protein sequence ID" value="KAL0631082.1"/>
    <property type="molecule type" value="Genomic_DNA"/>
</dbReference>